<dbReference type="InterPro" id="IPR001005">
    <property type="entry name" value="SANT/Myb"/>
</dbReference>
<feature type="region of interest" description="Disordered" evidence="1">
    <location>
        <begin position="305"/>
        <end position="333"/>
    </location>
</feature>
<dbReference type="Pfam" id="PF15963">
    <property type="entry name" value="Myb_DNA-bind_7"/>
    <property type="match status" value="1"/>
</dbReference>
<feature type="domain" description="Myb-like" evidence="2">
    <location>
        <begin position="469"/>
        <end position="517"/>
    </location>
</feature>
<dbReference type="SMART" id="SM00717">
    <property type="entry name" value="SANT"/>
    <property type="match status" value="1"/>
</dbReference>
<proteinExistence type="predicted"/>
<dbReference type="EMBL" id="JALLPB020000178">
    <property type="protein sequence ID" value="KAL3815883.1"/>
    <property type="molecule type" value="Genomic_DNA"/>
</dbReference>
<reference evidence="3 4" key="1">
    <citation type="submission" date="2024-10" db="EMBL/GenBank/DDBJ databases">
        <title>Updated reference genomes for cyclostephanoid diatoms.</title>
        <authorList>
            <person name="Roberts W.R."/>
            <person name="Alverson A.J."/>
        </authorList>
    </citation>
    <scope>NUCLEOTIDE SEQUENCE [LARGE SCALE GENOMIC DNA]</scope>
    <source>
        <strain evidence="3 4">AJA228-03</strain>
    </source>
</reference>
<sequence>MRRPTNGRQRHERDPNATATATMADDDDNDKATTCGGRGTYDVRGGGRDDHDEDNEGALVLAAEAAAALIAGGDNGGIDTGRDGVVVDGAALEAVAAGVMLGEGGDRTTRRARGTDATAGSVDGVQHDQDAGGEVDRSSSSSSSSSFDFEFRHPSGPSSSSSVRTFVSRVPTSTDPREMSIAQRNFIDRYYDVGRGGDGGVGHVAGGGIVAGRVGGGRRRDGDEYHEGNDYDESPVVASGGGGEPTRADDDVIDDDEFDEVIEEEGEDDVFARRDDNVDAFISKISTVSEGIGGGTTLRTVCRRIPRSFGGGGNDARKERRSGRKREKENTTDEVGVTKFNEGRNGADVNQMTEDAMVEEARMAGKADDHNEDDVSVGRLRRRPRTCPQPPPPPMVEPPIVGPRVTFDESGFIVIDQGSLLPNPESRQSTSEIDAELGNDAVVDEGESACKLGAVQARHDSYSTKTRAVPMRWTPRETRAFYDALRQCGTDFGLMQMYCTGRTRMQLKRKFKVESRKNARLVDMALDPKCKVRLDLSVFGDDLEIPEEVTPIEGGSMPQVSSGGAGEEVGKEDDPTSRDDVILSQAMRTVDSRSRALQNLRNFTDF</sequence>
<feature type="compositionally biased region" description="Basic and acidic residues" evidence="1">
    <location>
        <begin position="125"/>
        <end position="137"/>
    </location>
</feature>
<dbReference type="PANTHER" id="PTHR22929">
    <property type="entry name" value="RNA POLYMERASE III TRANSCRIPTION INITIATION FACTOR B"/>
    <property type="match status" value="1"/>
</dbReference>
<dbReference type="InterPro" id="IPR039467">
    <property type="entry name" value="TFIIIB_B''_Myb"/>
</dbReference>
<gene>
    <name evidence="3" type="ORF">ACHAXA_010273</name>
</gene>
<evidence type="ECO:0000259" key="2">
    <source>
        <dbReference type="SMART" id="SM00717"/>
    </source>
</evidence>
<dbReference type="SUPFAM" id="SSF46689">
    <property type="entry name" value="Homeodomain-like"/>
    <property type="match status" value="1"/>
</dbReference>
<accession>A0ABD3RSJ7</accession>
<protein>
    <recommendedName>
        <fullName evidence="2">Myb-like domain-containing protein</fullName>
    </recommendedName>
</protein>
<feature type="compositionally biased region" description="Basic and acidic residues" evidence="1">
    <location>
        <begin position="568"/>
        <end position="580"/>
    </location>
</feature>
<evidence type="ECO:0000256" key="1">
    <source>
        <dbReference type="SAM" id="MobiDB-lite"/>
    </source>
</evidence>
<feature type="compositionally biased region" description="Low complexity" evidence="1">
    <location>
        <begin position="154"/>
        <end position="174"/>
    </location>
</feature>
<dbReference type="AlphaFoldDB" id="A0ABD3RSJ7"/>
<feature type="region of interest" description="Disordered" evidence="1">
    <location>
        <begin position="549"/>
        <end position="580"/>
    </location>
</feature>
<organism evidence="3 4">
    <name type="scientific">Cyclostephanos tholiformis</name>
    <dbReference type="NCBI Taxonomy" id="382380"/>
    <lineage>
        <taxon>Eukaryota</taxon>
        <taxon>Sar</taxon>
        <taxon>Stramenopiles</taxon>
        <taxon>Ochrophyta</taxon>
        <taxon>Bacillariophyta</taxon>
        <taxon>Coscinodiscophyceae</taxon>
        <taxon>Thalassiosirophycidae</taxon>
        <taxon>Stephanodiscales</taxon>
        <taxon>Stephanodiscaceae</taxon>
        <taxon>Cyclostephanos</taxon>
    </lineage>
</organism>
<dbReference type="InterPro" id="IPR009057">
    <property type="entry name" value="Homeodomain-like_sf"/>
</dbReference>
<feature type="compositionally biased region" description="Basic and acidic residues" evidence="1">
    <location>
        <begin position="218"/>
        <end position="229"/>
    </location>
</feature>
<comment type="caution">
    <text evidence="3">The sequence shown here is derived from an EMBL/GenBank/DDBJ whole genome shotgun (WGS) entry which is preliminary data.</text>
</comment>
<feature type="region of interest" description="Disordered" evidence="1">
    <location>
        <begin position="1"/>
        <end position="56"/>
    </location>
</feature>
<feature type="region of interest" description="Disordered" evidence="1">
    <location>
        <begin position="213"/>
        <end position="252"/>
    </location>
</feature>
<name>A0ABD3RSJ7_9STRA</name>
<evidence type="ECO:0000313" key="3">
    <source>
        <dbReference type="EMBL" id="KAL3815883.1"/>
    </source>
</evidence>
<dbReference type="Proteomes" id="UP001530377">
    <property type="component" value="Unassembled WGS sequence"/>
</dbReference>
<dbReference type="PANTHER" id="PTHR22929:SF0">
    <property type="entry name" value="TRANSCRIPTION FACTOR TFIIIB COMPONENT B'' HOMOLOG"/>
    <property type="match status" value="1"/>
</dbReference>
<keyword evidence="4" id="KW-1185">Reference proteome</keyword>
<feature type="region of interest" description="Disordered" evidence="1">
    <location>
        <begin position="104"/>
        <end position="176"/>
    </location>
</feature>
<evidence type="ECO:0000313" key="4">
    <source>
        <dbReference type="Proteomes" id="UP001530377"/>
    </source>
</evidence>